<name>A0A8S5MA66_9CAUD</name>
<protein>
    <submittedName>
        <fullName evidence="1">Uncharacterized protein</fullName>
    </submittedName>
</protein>
<organism evidence="1">
    <name type="scientific">Siphoviridae sp. ctsDY37</name>
    <dbReference type="NCBI Taxonomy" id="2826483"/>
    <lineage>
        <taxon>Viruses</taxon>
        <taxon>Duplodnaviria</taxon>
        <taxon>Heunggongvirae</taxon>
        <taxon>Uroviricota</taxon>
        <taxon>Caudoviricetes</taxon>
    </lineage>
</organism>
<sequence length="67" mass="8100">MEKSVLHLLVGDDGFEDFVFDSDFDVEYDDREKIEDVASFKRELARQNMLTSQLEEFIENYMRWDNK</sequence>
<proteinExistence type="predicted"/>
<accession>A0A8S5MA66</accession>
<dbReference type="EMBL" id="BK014859">
    <property type="protein sequence ID" value="DAD79146.1"/>
    <property type="molecule type" value="Genomic_DNA"/>
</dbReference>
<evidence type="ECO:0000313" key="1">
    <source>
        <dbReference type="EMBL" id="DAD79146.1"/>
    </source>
</evidence>
<reference evidence="1" key="1">
    <citation type="journal article" date="2021" name="Proc. Natl. Acad. Sci. U.S.A.">
        <title>A Catalog of Tens of Thousands of Viruses from Human Metagenomes Reveals Hidden Associations with Chronic Diseases.</title>
        <authorList>
            <person name="Tisza M.J."/>
            <person name="Buck C.B."/>
        </authorList>
    </citation>
    <scope>NUCLEOTIDE SEQUENCE</scope>
    <source>
        <strain evidence="1">CtsDY37</strain>
    </source>
</reference>